<dbReference type="RefSeq" id="WP_112085438.1">
    <property type="nucleotide sequence ID" value="NZ_QLSV01000004.1"/>
</dbReference>
<dbReference type="PANTHER" id="PTHR33607">
    <property type="entry name" value="ENDONUCLEASE-1"/>
    <property type="match status" value="1"/>
</dbReference>
<sequence length="365" mass="40967">MKLKITLLFIFSTLVAFAQPPAGYYNTATGTGFTLKTQLFNIIKDHNDQGYNAIDNFFPIADLDIYYENDNTILDVYSENPNGTDPYNFFVFNTCGNYNGEGDCYNKEHIIPQSVFSSNTPMRGDAHHLLPTDGRVNGFRGSYPFGIVGSNLISQSGISNPTQNGSKAGNNINTGVASGFSGVVFEPIDEFKGDIARIHFYFVTRYQNLISNWSSYAMFDGSSNKVISSPFLDILYSWHINDPVSQKEIDRNNTIYQYQGNRNPFIDNPQWVEVIWGNSLSVPVSATQFNLTIYPNPSNSNRIHIESDSILDEIQLITINGQVMQLIQNPSQQNNTYTIENISSGFYFLKITSDNQSVTKKVIIN</sequence>
<organism evidence="7 8">
    <name type="scientific">Flavobacterium lacus</name>
    <dbReference type="NCBI Taxonomy" id="1353778"/>
    <lineage>
        <taxon>Bacteria</taxon>
        <taxon>Pseudomonadati</taxon>
        <taxon>Bacteroidota</taxon>
        <taxon>Flavobacteriia</taxon>
        <taxon>Flavobacteriales</taxon>
        <taxon>Flavobacteriaceae</taxon>
        <taxon>Flavobacterium</taxon>
    </lineage>
</organism>
<comment type="caution">
    <text evidence="7">The sequence shown here is derived from an EMBL/GenBank/DDBJ whole genome shotgun (WGS) entry which is preliminary data.</text>
</comment>
<dbReference type="Pfam" id="PF04231">
    <property type="entry name" value="Endonuclease_1"/>
    <property type="match status" value="1"/>
</dbReference>
<dbReference type="Proteomes" id="UP000249518">
    <property type="component" value="Unassembled WGS sequence"/>
</dbReference>
<dbReference type="InterPro" id="IPR044925">
    <property type="entry name" value="His-Me_finger_sf"/>
</dbReference>
<reference evidence="7 8" key="1">
    <citation type="submission" date="2018-06" db="EMBL/GenBank/DDBJ databases">
        <title>Genomic Encyclopedia of Type Strains, Phase III (KMG-III): the genomes of soil and plant-associated and newly described type strains.</title>
        <authorList>
            <person name="Whitman W."/>
        </authorList>
    </citation>
    <scope>NUCLEOTIDE SEQUENCE [LARGE SCALE GENOMIC DNA]</scope>
    <source>
        <strain evidence="7 8">CGMCC 1.12504</strain>
    </source>
</reference>
<feature type="domain" description="Secretion system C-terminal sorting" evidence="6">
    <location>
        <begin position="293"/>
        <end position="364"/>
    </location>
</feature>
<keyword evidence="4" id="KW-0378">Hydrolase</keyword>
<feature type="signal peptide" evidence="5">
    <location>
        <begin position="1"/>
        <end position="18"/>
    </location>
</feature>
<proteinExistence type="inferred from homology"/>
<dbReference type="PANTHER" id="PTHR33607:SF2">
    <property type="entry name" value="ENDONUCLEASE-1"/>
    <property type="match status" value="1"/>
</dbReference>
<protein>
    <submittedName>
        <fullName evidence="7">Putative secreted protein (Por secretion system target)</fullName>
    </submittedName>
</protein>
<dbReference type="Pfam" id="PF18962">
    <property type="entry name" value="Por_Secre_tail"/>
    <property type="match status" value="1"/>
</dbReference>
<evidence type="ECO:0000256" key="3">
    <source>
        <dbReference type="ARBA" id="ARBA00022729"/>
    </source>
</evidence>
<gene>
    <name evidence="7" type="ORF">B0I10_104118</name>
</gene>
<name>A0A328WRZ5_9FLAO</name>
<accession>A0A328WRZ5</accession>
<dbReference type="AlphaFoldDB" id="A0A328WRZ5"/>
<keyword evidence="2" id="KW-0540">Nuclease</keyword>
<dbReference type="GO" id="GO:0004518">
    <property type="term" value="F:nuclease activity"/>
    <property type="evidence" value="ECO:0007669"/>
    <property type="project" value="UniProtKB-KW"/>
</dbReference>
<evidence type="ECO:0000313" key="7">
    <source>
        <dbReference type="EMBL" id="RAR48981.1"/>
    </source>
</evidence>
<dbReference type="SUPFAM" id="SSF54060">
    <property type="entry name" value="His-Me finger endonucleases"/>
    <property type="match status" value="1"/>
</dbReference>
<keyword evidence="8" id="KW-1185">Reference proteome</keyword>
<feature type="chain" id="PRO_5016276416" evidence="5">
    <location>
        <begin position="19"/>
        <end position="365"/>
    </location>
</feature>
<dbReference type="InterPro" id="IPR026444">
    <property type="entry name" value="Secre_tail"/>
</dbReference>
<dbReference type="OrthoDB" id="5485925at2"/>
<evidence type="ECO:0000256" key="2">
    <source>
        <dbReference type="ARBA" id="ARBA00022722"/>
    </source>
</evidence>
<dbReference type="NCBIfam" id="TIGR04183">
    <property type="entry name" value="Por_Secre_tail"/>
    <property type="match status" value="1"/>
</dbReference>
<evidence type="ECO:0000256" key="5">
    <source>
        <dbReference type="SAM" id="SignalP"/>
    </source>
</evidence>
<dbReference type="EMBL" id="QLSV01000004">
    <property type="protein sequence ID" value="RAR48981.1"/>
    <property type="molecule type" value="Genomic_DNA"/>
</dbReference>
<dbReference type="InterPro" id="IPR007346">
    <property type="entry name" value="Endonuclease-I"/>
</dbReference>
<evidence type="ECO:0000259" key="6">
    <source>
        <dbReference type="Pfam" id="PF18962"/>
    </source>
</evidence>
<comment type="similarity">
    <text evidence="1">Belongs to the EndA/NucM nuclease family.</text>
</comment>
<evidence type="ECO:0000256" key="1">
    <source>
        <dbReference type="ARBA" id="ARBA00006429"/>
    </source>
</evidence>
<keyword evidence="3 5" id="KW-0732">Signal</keyword>
<dbReference type="GO" id="GO:0016787">
    <property type="term" value="F:hydrolase activity"/>
    <property type="evidence" value="ECO:0007669"/>
    <property type="project" value="UniProtKB-KW"/>
</dbReference>
<evidence type="ECO:0000313" key="8">
    <source>
        <dbReference type="Proteomes" id="UP000249518"/>
    </source>
</evidence>
<evidence type="ECO:0000256" key="4">
    <source>
        <dbReference type="ARBA" id="ARBA00022801"/>
    </source>
</evidence>